<keyword evidence="3" id="KW-1185">Reference proteome</keyword>
<evidence type="ECO:0000313" key="3">
    <source>
        <dbReference type="Proteomes" id="UP000630887"/>
    </source>
</evidence>
<sequence>MTGLIQVTTATEHRDDAVALAGAVVQARLAASAQVVGPVTSVFWHLGEYGTGEEWQAVFITTEDRYSEVEKYLAAHHPWQNPQITAVAMTAAAPACIAWARTAVNAE</sequence>
<dbReference type="Proteomes" id="UP000630887">
    <property type="component" value="Unassembled WGS sequence"/>
</dbReference>
<dbReference type="InterPro" id="IPR011322">
    <property type="entry name" value="N-reg_PII-like_a/b"/>
</dbReference>
<dbReference type="RefSeq" id="WP_203687821.1">
    <property type="nucleotide sequence ID" value="NZ_BAAALC010000019.1"/>
</dbReference>
<dbReference type="Pfam" id="PF03091">
    <property type="entry name" value="CutA1"/>
    <property type="match status" value="1"/>
</dbReference>
<dbReference type="InterPro" id="IPR004323">
    <property type="entry name" value="Ion_tolerance_CutA"/>
</dbReference>
<comment type="caution">
    <text evidence="2">The sequence shown here is derived from an EMBL/GenBank/DDBJ whole genome shotgun (WGS) entry which is preliminary data.</text>
</comment>
<dbReference type="AlphaFoldDB" id="A0A8J3KLR2"/>
<dbReference type="Gene3D" id="3.30.70.120">
    <property type="match status" value="1"/>
</dbReference>
<proteinExistence type="inferred from homology"/>
<accession>A0A8J3KLR2</accession>
<dbReference type="SUPFAM" id="SSF54913">
    <property type="entry name" value="GlnB-like"/>
    <property type="match status" value="1"/>
</dbReference>
<comment type="similarity">
    <text evidence="1">Belongs to the CutA family.</text>
</comment>
<organism evidence="2 3">
    <name type="scientific">Catellatospora coxensis</name>
    <dbReference type="NCBI Taxonomy" id="310354"/>
    <lineage>
        <taxon>Bacteria</taxon>
        <taxon>Bacillati</taxon>
        <taxon>Actinomycetota</taxon>
        <taxon>Actinomycetes</taxon>
        <taxon>Micromonosporales</taxon>
        <taxon>Micromonosporaceae</taxon>
        <taxon>Catellatospora</taxon>
    </lineage>
</organism>
<evidence type="ECO:0000256" key="1">
    <source>
        <dbReference type="ARBA" id="ARBA00010169"/>
    </source>
</evidence>
<evidence type="ECO:0000313" key="2">
    <source>
        <dbReference type="EMBL" id="GIG03335.1"/>
    </source>
</evidence>
<dbReference type="InterPro" id="IPR015867">
    <property type="entry name" value="N-reg_PII/ATP_PRibTrfase_C"/>
</dbReference>
<dbReference type="GO" id="GO:0010038">
    <property type="term" value="P:response to metal ion"/>
    <property type="evidence" value="ECO:0007669"/>
    <property type="project" value="InterPro"/>
</dbReference>
<name>A0A8J3KLR2_9ACTN</name>
<dbReference type="EMBL" id="BONI01000001">
    <property type="protein sequence ID" value="GIG03335.1"/>
    <property type="molecule type" value="Genomic_DNA"/>
</dbReference>
<reference evidence="2 3" key="1">
    <citation type="submission" date="2021-01" db="EMBL/GenBank/DDBJ databases">
        <title>Whole genome shotgun sequence of Catellatospora coxensis NBRC 107359.</title>
        <authorList>
            <person name="Komaki H."/>
            <person name="Tamura T."/>
        </authorList>
    </citation>
    <scope>NUCLEOTIDE SEQUENCE [LARGE SCALE GENOMIC DNA]</scope>
    <source>
        <strain evidence="2 3">NBRC 107359</strain>
    </source>
</reference>
<gene>
    <name evidence="2" type="primary">cutA_1</name>
    <name evidence="2" type="ORF">Cco03nite_00350</name>
</gene>
<protein>
    <submittedName>
        <fullName evidence="2">Divalent cation tolerance protein</fullName>
    </submittedName>
</protein>